<evidence type="ECO:0000313" key="2">
    <source>
        <dbReference type="EMBL" id="GHA09550.1"/>
    </source>
</evidence>
<reference evidence="2" key="2">
    <citation type="submission" date="2020-09" db="EMBL/GenBank/DDBJ databases">
        <authorList>
            <person name="Sun Q."/>
            <person name="Ohkuma M."/>
        </authorList>
    </citation>
    <scope>NUCLEOTIDE SEQUENCE</scope>
    <source>
        <strain evidence="2">JCM 5016</strain>
    </source>
</reference>
<dbReference type="EMBL" id="BMWH01000029">
    <property type="protein sequence ID" value="GHA09550.1"/>
    <property type="molecule type" value="Genomic_DNA"/>
</dbReference>
<keyword evidence="3" id="KW-1185">Reference proteome</keyword>
<accession>A0A918VMM7</accession>
<protein>
    <submittedName>
        <fullName evidence="2">Uncharacterized protein</fullName>
    </submittedName>
</protein>
<comment type="caution">
    <text evidence="2">The sequence shown here is derived from an EMBL/GenBank/DDBJ whole genome shotgun (WGS) entry which is preliminary data.</text>
</comment>
<proteinExistence type="predicted"/>
<gene>
    <name evidence="2" type="ORF">GCM10010389_55940</name>
</gene>
<feature type="region of interest" description="Disordered" evidence="1">
    <location>
        <begin position="1"/>
        <end position="26"/>
    </location>
</feature>
<evidence type="ECO:0000256" key="1">
    <source>
        <dbReference type="SAM" id="MobiDB-lite"/>
    </source>
</evidence>
<feature type="compositionally biased region" description="Basic and acidic residues" evidence="1">
    <location>
        <begin position="1"/>
        <end position="19"/>
    </location>
</feature>
<reference evidence="2" key="1">
    <citation type="journal article" date="2014" name="Int. J. Syst. Evol. Microbiol.">
        <title>Complete genome sequence of Corynebacterium casei LMG S-19264T (=DSM 44701T), isolated from a smear-ripened cheese.</title>
        <authorList>
            <consortium name="US DOE Joint Genome Institute (JGI-PGF)"/>
            <person name="Walter F."/>
            <person name="Albersmeier A."/>
            <person name="Kalinowski J."/>
            <person name="Ruckert C."/>
        </authorList>
    </citation>
    <scope>NUCLEOTIDE SEQUENCE</scope>
    <source>
        <strain evidence="2">JCM 5016</strain>
    </source>
</reference>
<dbReference type="Proteomes" id="UP000623010">
    <property type="component" value="Unassembled WGS sequence"/>
</dbReference>
<organism evidence="2 3">
    <name type="scientific">Streptomyces echinoruber</name>
    <dbReference type="NCBI Taxonomy" id="68898"/>
    <lineage>
        <taxon>Bacteria</taxon>
        <taxon>Bacillati</taxon>
        <taxon>Actinomycetota</taxon>
        <taxon>Actinomycetes</taxon>
        <taxon>Kitasatosporales</taxon>
        <taxon>Streptomycetaceae</taxon>
        <taxon>Streptomyces</taxon>
    </lineage>
</organism>
<evidence type="ECO:0000313" key="3">
    <source>
        <dbReference type="Proteomes" id="UP000623010"/>
    </source>
</evidence>
<name>A0A918VMM7_9ACTN</name>
<dbReference type="AlphaFoldDB" id="A0A918VMM7"/>
<sequence>MDDVTHSRHRSGGRERDAGDVGSSSTSCLCTARSGYDGPTGWGTPEGVTAFIG</sequence>